<organism evidence="1 2">
    <name type="scientific">Scutellospora calospora</name>
    <dbReference type="NCBI Taxonomy" id="85575"/>
    <lineage>
        <taxon>Eukaryota</taxon>
        <taxon>Fungi</taxon>
        <taxon>Fungi incertae sedis</taxon>
        <taxon>Mucoromycota</taxon>
        <taxon>Glomeromycotina</taxon>
        <taxon>Glomeromycetes</taxon>
        <taxon>Diversisporales</taxon>
        <taxon>Gigasporaceae</taxon>
        <taxon>Scutellospora</taxon>
    </lineage>
</organism>
<reference evidence="1" key="1">
    <citation type="submission" date="2021-06" db="EMBL/GenBank/DDBJ databases">
        <authorList>
            <person name="Kallberg Y."/>
            <person name="Tangrot J."/>
            <person name="Rosling A."/>
        </authorList>
    </citation>
    <scope>NUCLEOTIDE SEQUENCE</scope>
    <source>
        <strain evidence="1">AU212A</strain>
    </source>
</reference>
<keyword evidence="2" id="KW-1185">Reference proteome</keyword>
<proteinExistence type="predicted"/>
<feature type="non-terminal residue" evidence="1">
    <location>
        <position position="81"/>
    </location>
</feature>
<sequence>LNNNLYISSSRLLVTNKPSSPSTNQINYSLLRIYEDSDDENSYVNVLPVLSRLAIKYLAILAISIPSEKLFSDASFYLSAH</sequence>
<name>A0ACA9NRZ2_9GLOM</name>
<feature type="non-terminal residue" evidence="1">
    <location>
        <position position="1"/>
    </location>
</feature>
<dbReference type="EMBL" id="CAJVPM010029653">
    <property type="protein sequence ID" value="CAG8674057.1"/>
    <property type="molecule type" value="Genomic_DNA"/>
</dbReference>
<evidence type="ECO:0000313" key="1">
    <source>
        <dbReference type="EMBL" id="CAG8674057.1"/>
    </source>
</evidence>
<evidence type="ECO:0000313" key="2">
    <source>
        <dbReference type="Proteomes" id="UP000789860"/>
    </source>
</evidence>
<protein>
    <submittedName>
        <fullName evidence="1">5941_t:CDS:1</fullName>
    </submittedName>
</protein>
<accession>A0ACA9NRZ2</accession>
<dbReference type="Proteomes" id="UP000789860">
    <property type="component" value="Unassembled WGS sequence"/>
</dbReference>
<gene>
    <name evidence="1" type="ORF">SCALOS_LOCUS9484</name>
</gene>
<comment type="caution">
    <text evidence="1">The sequence shown here is derived from an EMBL/GenBank/DDBJ whole genome shotgun (WGS) entry which is preliminary data.</text>
</comment>